<dbReference type="Gene3D" id="3.30.1390.30">
    <property type="entry name" value="Penicillin-binding protein 2a, domain 3"/>
    <property type="match status" value="1"/>
</dbReference>
<keyword evidence="3" id="KW-1003">Cell membrane</keyword>
<keyword evidence="9" id="KW-0472">Membrane</keyword>
<dbReference type="Proteomes" id="UP000725002">
    <property type="component" value="Unassembled WGS sequence"/>
</dbReference>
<dbReference type="InterPro" id="IPR001460">
    <property type="entry name" value="PCN-bd_Tpept"/>
</dbReference>
<evidence type="ECO:0000256" key="3">
    <source>
        <dbReference type="ARBA" id="ARBA00022475"/>
    </source>
</evidence>
<name>A0A940DRY6_9BACT</name>
<evidence type="ECO:0000256" key="2">
    <source>
        <dbReference type="ARBA" id="ARBA00004236"/>
    </source>
</evidence>
<keyword evidence="5" id="KW-0812">Transmembrane</keyword>
<feature type="domain" description="Penicillin-binding protein dimerisation" evidence="12">
    <location>
        <begin position="48"/>
        <end position="216"/>
    </location>
</feature>
<sequence>MKLNKENKILAGLAVTALILIGRLFVIQILDDSYKIDASNNSMVYSTIYPTRGIIYDRNGKILVGNKVAYDILVTPKEVSEFDTLALSRALGVDPGFIKDKMDGYYRNRRKIGYQSVVMLKQLPPETYMRFAELAYKFPGFRGQPRSIRQYPYNAGGNLLGYVSEVDSRYIKAHNDEYKAGDYAGMTGIEATCEKYLKGEKGYKIYLRDSRNRIESSYRDGEMDKEAIPGKDIVTTIDAELQNYGQTLMQNKVGSLVAIEPSTGEILALISSPGIDVDVLADIGSHYSRIAADPLKPMFNRAVQASYPPGSVFKLVNALIGLQEGVVTPQTEYPCHMGYRYGNRKMGCHDHRSPLDMEESIMMSCNAYYCHVFRSILEDSGNGTVAQSLAKWDEYVSSFGFGHKLGSDFPSELGGDIPTPELYDRMYGEGRWKATNIISLSIGQGEIGCTPLHLANLCAIMANRGFYYIPHIIRESDGVEIDPKYREKQYTMVDTSYFDTVVEGMFRAVNSSYGSGATATVAAVKGLDICGKTGTAQNPHGDDNSVFICFAPKDNPRIAVAAYIEHGSFGARWAAPIASLLTEKYLNREIGPQRKPLEKRMMEGVLLDKVNDR</sequence>
<dbReference type="GO" id="GO:0071555">
    <property type="term" value="P:cell wall organization"/>
    <property type="evidence" value="ECO:0007669"/>
    <property type="project" value="UniProtKB-KW"/>
</dbReference>
<dbReference type="SUPFAM" id="SSF56519">
    <property type="entry name" value="Penicillin binding protein dimerisation domain"/>
    <property type="match status" value="1"/>
</dbReference>
<keyword evidence="4" id="KW-0378">Hydrolase</keyword>
<organism evidence="13 14">
    <name type="scientific">Candidatus Cryptobacteroides avicola</name>
    <dbReference type="NCBI Taxonomy" id="2840757"/>
    <lineage>
        <taxon>Bacteria</taxon>
        <taxon>Pseudomonadati</taxon>
        <taxon>Bacteroidota</taxon>
        <taxon>Bacteroidia</taxon>
        <taxon>Bacteroidales</taxon>
        <taxon>Candidatus Cryptobacteroides</taxon>
    </lineage>
</organism>
<evidence type="ECO:0000256" key="4">
    <source>
        <dbReference type="ARBA" id="ARBA00022645"/>
    </source>
</evidence>
<dbReference type="InterPro" id="IPR036138">
    <property type="entry name" value="PBP_dimer_sf"/>
</dbReference>
<dbReference type="GO" id="GO:0005886">
    <property type="term" value="C:plasma membrane"/>
    <property type="evidence" value="ECO:0007669"/>
    <property type="project" value="UniProtKB-SubCell"/>
</dbReference>
<keyword evidence="4" id="KW-0645">Protease</keyword>
<dbReference type="PANTHER" id="PTHR30627:SF2">
    <property type="entry name" value="PEPTIDOGLYCAN D,D-TRANSPEPTIDASE MRDA"/>
    <property type="match status" value="1"/>
</dbReference>
<evidence type="ECO:0000256" key="7">
    <source>
        <dbReference type="ARBA" id="ARBA00022984"/>
    </source>
</evidence>
<protein>
    <submittedName>
        <fullName evidence="13">Penicillin-binding protein 2</fullName>
    </submittedName>
</protein>
<evidence type="ECO:0000256" key="1">
    <source>
        <dbReference type="ARBA" id="ARBA00004167"/>
    </source>
</evidence>
<comment type="subcellular location">
    <subcellularLocation>
        <location evidence="2">Cell membrane</location>
    </subcellularLocation>
    <subcellularLocation>
        <location evidence="1">Membrane</location>
        <topology evidence="1">Single-pass membrane protein</topology>
    </subcellularLocation>
</comment>
<dbReference type="GO" id="GO:0008658">
    <property type="term" value="F:penicillin binding"/>
    <property type="evidence" value="ECO:0007669"/>
    <property type="project" value="InterPro"/>
</dbReference>
<evidence type="ECO:0000313" key="13">
    <source>
        <dbReference type="EMBL" id="MBO8483424.1"/>
    </source>
</evidence>
<accession>A0A940DRY6</accession>
<reference evidence="13" key="1">
    <citation type="submission" date="2020-10" db="EMBL/GenBank/DDBJ databases">
        <authorList>
            <person name="Gilroy R."/>
        </authorList>
    </citation>
    <scope>NUCLEOTIDE SEQUENCE</scope>
    <source>
        <strain evidence="13">G3-8215</strain>
    </source>
</reference>
<dbReference type="InterPro" id="IPR012338">
    <property type="entry name" value="Beta-lactam/transpept-like"/>
</dbReference>
<comment type="caution">
    <text evidence="13">The sequence shown here is derived from an EMBL/GenBank/DDBJ whole genome shotgun (WGS) entry which is preliminary data.</text>
</comment>
<dbReference type="PANTHER" id="PTHR30627">
    <property type="entry name" value="PEPTIDOGLYCAN D,D-TRANSPEPTIDASE"/>
    <property type="match status" value="1"/>
</dbReference>
<evidence type="ECO:0000256" key="6">
    <source>
        <dbReference type="ARBA" id="ARBA00022960"/>
    </source>
</evidence>
<dbReference type="SUPFAM" id="SSF56601">
    <property type="entry name" value="beta-lactamase/transpeptidase-like"/>
    <property type="match status" value="1"/>
</dbReference>
<feature type="domain" description="Penicillin-binding protein transpeptidase" evidence="11">
    <location>
        <begin position="254"/>
        <end position="579"/>
    </location>
</feature>
<dbReference type="GO" id="GO:0009252">
    <property type="term" value="P:peptidoglycan biosynthetic process"/>
    <property type="evidence" value="ECO:0007669"/>
    <property type="project" value="UniProtKB-KW"/>
</dbReference>
<keyword evidence="10" id="KW-0961">Cell wall biogenesis/degradation</keyword>
<evidence type="ECO:0000313" key="14">
    <source>
        <dbReference type="Proteomes" id="UP000725002"/>
    </source>
</evidence>
<keyword evidence="8" id="KW-1133">Transmembrane helix</keyword>
<dbReference type="Pfam" id="PF00905">
    <property type="entry name" value="Transpeptidase"/>
    <property type="match status" value="1"/>
</dbReference>
<proteinExistence type="predicted"/>
<evidence type="ECO:0000256" key="8">
    <source>
        <dbReference type="ARBA" id="ARBA00022989"/>
    </source>
</evidence>
<keyword evidence="7" id="KW-0573">Peptidoglycan synthesis</keyword>
<evidence type="ECO:0000256" key="9">
    <source>
        <dbReference type="ARBA" id="ARBA00023136"/>
    </source>
</evidence>
<dbReference type="Gene3D" id="3.90.1310.10">
    <property type="entry name" value="Penicillin-binding protein 2a (Domain 2)"/>
    <property type="match status" value="1"/>
</dbReference>
<dbReference type="GO" id="GO:0008360">
    <property type="term" value="P:regulation of cell shape"/>
    <property type="evidence" value="ECO:0007669"/>
    <property type="project" value="UniProtKB-KW"/>
</dbReference>
<evidence type="ECO:0000256" key="5">
    <source>
        <dbReference type="ARBA" id="ARBA00022692"/>
    </source>
</evidence>
<dbReference type="InterPro" id="IPR005311">
    <property type="entry name" value="PBP_dimer"/>
</dbReference>
<gene>
    <name evidence="13" type="ORF">IAB75_04855</name>
</gene>
<keyword evidence="6" id="KW-0133">Cell shape</keyword>
<evidence type="ECO:0000259" key="11">
    <source>
        <dbReference type="Pfam" id="PF00905"/>
    </source>
</evidence>
<dbReference type="InterPro" id="IPR050515">
    <property type="entry name" value="Beta-lactam/transpept"/>
</dbReference>
<reference evidence="13" key="2">
    <citation type="journal article" date="2021" name="PeerJ">
        <title>Extensive microbial diversity within the chicken gut microbiome revealed by metagenomics and culture.</title>
        <authorList>
            <person name="Gilroy R."/>
            <person name="Ravi A."/>
            <person name="Getino M."/>
            <person name="Pursley I."/>
            <person name="Horton D.L."/>
            <person name="Alikhan N.F."/>
            <person name="Baker D."/>
            <person name="Gharbi K."/>
            <person name="Hall N."/>
            <person name="Watson M."/>
            <person name="Adriaenssens E.M."/>
            <person name="Foster-Nyarko E."/>
            <person name="Jarju S."/>
            <person name="Secka A."/>
            <person name="Antonio M."/>
            <person name="Oren A."/>
            <person name="Chaudhuri R.R."/>
            <person name="La Ragione R."/>
            <person name="Hildebrand F."/>
            <person name="Pallen M.J."/>
        </authorList>
    </citation>
    <scope>NUCLEOTIDE SEQUENCE</scope>
    <source>
        <strain evidence="13">G3-8215</strain>
    </source>
</reference>
<dbReference type="EMBL" id="JADILV010000035">
    <property type="protein sequence ID" value="MBO8483424.1"/>
    <property type="molecule type" value="Genomic_DNA"/>
</dbReference>
<dbReference type="Gene3D" id="3.40.710.10">
    <property type="entry name" value="DD-peptidase/beta-lactamase superfamily"/>
    <property type="match status" value="1"/>
</dbReference>
<dbReference type="GO" id="GO:0071972">
    <property type="term" value="F:peptidoglycan L,D-transpeptidase activity"/>
    <property type="evidence" value="ECO:0007669"/>
    <property type="project" value="TreeGrafter"/>
</dbReference>
<evidence type="ECO:0000259" key="12">
    <source>
        <dbReference type="Pfam" id="PF03717"/>
    </source>
</evidence>
<evidence type="ECO:0000256" key="10">
    <source>
        <dbReference type="ARBA" id="ARBA00023316"/>
    </source>
</evidence>
<dbReference type="AlphaFoldDB" id="A0A940DRY6"/>
<dbReference type="Pfam" id="PF03717">
    <property type="entry name" value="PBP_dimer"/>
    <property type="match status" value="1"/>
</dbReference>
<keyword evidence="4" id="KW-0121">Carboxypeptidase</keyword>